<evidence type="ECO:0000313" key="3">
    <source>
        <dbReference type="Proteomes" id="UP000041254"/>
    </source>
</evidence>
<keyword evidence="3" id="KW-1185">Reference proteome</keyword>
<reference evidence="2 3" key="1">
    <citation type="submission" date="2014-11" db="EMBL/GenBank/DDBJ databases">
        <authorList>
            <person name="Zhu J."/>
            <person name="Qi W."/>
            <person name="Song R."/>
        </authorList>
    </citation>
    <scope>NUCLEOTIDE SEQUENCE [LARGE SCALE GENOMIC DNA]</scope>
</reference>
<evidence type="ECO:0000256" key="1">
    <source>
        <dbReference type="SAM" id="MobiDB-lite"/>
    </source>
</evidence>
<organism evidence="2 3">
    <name type="scientific">Vitrella brassicaformis (strain CCMP3155)</name>
    <dbReference type="NCBI Taxonomy" id="1169540"/>
    <lineage>
        <taxon>Eukaryota</taxon>
        <taxon>Sar</taxon>
        <taxon>Alveolata</taxon>
        <taxon>Colpodellida</taxon>
        <taxon>Vitrellaceae</taxon>
        <taxon>Vitrella</taxon>
    </lineage>
</organism>
<protein>
    <submittedName>
        <fullName evidence="2">Uncharacterized protein</fullName>
    </submittedName>
</protein>
<dbReference type="EMBL" id="CDMY01000385">
    <property type="protein sequence ID" value="CEM08590.1"/>
    <property type="molecule type" value="Genomic_DNA"/>
</dbReference>
<gene>
    <name evidence="2" type="ORF">Vbra_14647</name>
</gene>
<dbReference type="Pfam" id="PF05458">
    <property type="entry name" value="Siva"/>
    <property type="match status" value="1"/>
</dbReference>
<dbReference type="InterPro" id="IPR022773">
    <property type="entry name" value="Siva"/>
</dbReference>
<proteinExistence type="predicted"/>
<feature type="compositionally biased region" description="Pro residues" evidence="1">
    <location>
        <begin position="116"/>
        <end position="129"/>
    </location>
</feature>
<dbReference type="InParanoid" id="A0A0G4F8S3"/>
<accession>A0A0G4F8S3</accession>
<name>A0A0G4F8S3_VITBC</name>
<dbReference type="AlphaFoldDB" id="A0A0G4F8S3"/>
<evidence type="ECO:0000313" key="2">
    <source>
        <dbReference type="EMBL" id="CEM08590.1"/>
    </source>
</evidence>
<feature type="compositionally biased region" description="Polar residues" evidence="1">
    <location>
        <begin position="36"/>
        <end position="45"/>
    </location>
</feature>
<feature type="region of interest" description="Disordered" evidence="1">
    <location>
        <begin position="98"/>
        <end position="136"/>
    </location>
</feature>
<dbReference type="VEuPathDB" id="CryptoDB:Vbra_14647"/>
<dbReference type="Proteomes" id="UP000041254">
    <property type="component" value="Unassembled WGS sequence"/>
</dbReference>
<feature type="region of interest" description="Disordered" evidence="1">
    <location>
        <begin position="1"/>
        <end position="79"/>
    </location>
</feature>
<sequence length="231" mass="23490">MDVERDVDIDMEAAPQPRTGRKRPFESPPPEPSAFTNSPASSNYSCKRPRTSNEGSDGDVAMSGEHDGGQSSGSGSSSLGVRAMNASLRQMRLSFHPQAATAAAPNGITTSSAPFPSLPQPPAAEPPQPGMTSASASASVSASAVVGMDVSGGSGCGTRVCQLCEGRTVGGGGGGGGGMVRCTHCERVACGECGGVCEACRLPFCRLCTTLDYSSDFPLLFCLDCAARRCG</sequence>